<evidence type="ECO:0000256" key="8">
    <source>
        <dbReference type="ARBA" id="ARBA00023204"/>
    </source>
</evidence>
<dbReference type="GO" id="GO:0046872">
    <property type="term" value="F:metal ion binding"/>
    <property type="evidence" value="ECO:0007669"/>
    <property type="project" value="UniProtKB-KW"/>
</dbReference>
<dbReference type="RefSeq" id="WP_157871693.1">
    <property type="nucleotide sequence ID" value="NZ_JYFN01000002.1"/>
</dbReference>
<dbReference type="PANTHER" id="PTHR15822:SF4">
    <property type="entry name" value="TYROSYL-DNA PHOSPHODIESTERASE 2"/>
    <property type="match status" value="1"/>
</dbReference>
<keyword evidence="4" id="KW-0479">Metal-binding</keyword>
<dbReference type="GO" id="GO:0004527">
    <property type="term" value="F:exonuclease activity"/>
    <property type="evidence" value="ECO:0007669"/>
    <property type="project" value="UniProtKB-KW"/>
</dbReference>
<dbReference type="InterPro" id="IPR005135">
    <property type="entry name" value="Endo/exonuclease/phosphatase"/>
</dbReference>
<dbReference type="Proteomes" id="UP000032545">
    <property type="component" value="Unassembled WGS sequence"/>
</dbReference>
<dbReference type="Gene3D" id="3.60.10.10">
    <property type="entry name" value="Endonuclease/exonuclease/phosphatase"/>
    <property type="match status" value="1"/>
</dbReference>
<keyword evidence="3" id="KW-0540">Nuclease</keyword>
<feature type="chain" id="PRO_5002327199" evidence="9">
    <location>
        <begin position="25"/>
        <end position="357"/>
    </location>
</feature>
<gene>
    <name evidence="11" type="ORF">FF36_00449</name>
</gene>
<evidence type="ECO:0000313" key="11">
    <source>
        <dbReference type="EMBL" id="KJE25316.1"/>
    </source>
</evidence>
<keyword evidence="7" id="KW-0460">Magnesium</keyword>
<evidence type="ECO:0000256" key="4">
    <source>
        <dbReference type="ARBA" id="ARBA00022723"/>
    </source>
</evidence>
<dbReference type="InterPro" id="IPR051547">
    <property type="entry name" value="TDP2-like"/>
</dbReference>
<dbReference type="GO" id="GO:0003697">
    <property type="term" value="F:single-stranded DNA binding"/>
    <property type="evidence" value="ECO:0007669"/>
    <property type="project" value="TreeGrafter"/>
</dbReference>
<dbReference type="Pfam" id="PF03372">
    <property type="entry name" value="Exo_endo_phos"/>
    <property type="match status" value="1"/>
</dbReference>
<evidence type="ECO:0000259" key="10">
    <source>
        <dbReference type="Pfam" id="PF03372"/>
    </source>
</evidence>
<feature type="signal peptide" evidence="9">
    <location>
        <begin position="1"/>
        <end position="24"/>
    </location>
</feature>
<dbReference type="PANTHER" id="PTHR15822">
    <property type="entry name" value="TRAF AND TNF RECEPTOR-ASSOCIATED PROTEIN"/>
    <property type="match status" value="1"/>
</dbReference>
<evidence type="ECO:0000256" key="2">
    <source>
        <dbReference type="ARBA" id="ARBA00001946"/>
    </source>
</evidence>
<sequence length="357" mass="38891" precursor="true">MRRRLTISASVLIASFTFAMPALAETEPTQQLTVNTYNLYLGADLTPIATAPDQQELVRRTRTAYKHVLWADFPARAQAIAKLLARQQPDVLGLQEVALWKEGPIGGPLHTTVDYLPILLKALKKHGLDYAVAAENTNFSGQLPISATRQVSFTDHDAILVRTGIPGRWRASHSESHEYAARLTVPTAAGPFTLPDGWSAVDVTARGRTVRVVNTHLEPVDAQVRNDQAKELHAALATAEHPVVLLGDLNSRPSDSTGPHGQFTQGGYTDAWAAIHGPNNGFTATQIELDAVPADLDRRIDYVLYQPTRPAHPGLEQVQAVRATVIGDKLRDRTRSGLWPSDHAGVVAVLAVSPRRH</sequence>
<comment type="cofactor">
    <cofactor evidence="2">
        <name>Mg(2+)</name>
        <dbReference type="ChEBI" id="CHEBI:18420"/>
    </cofactor>
</comment>
<organism evidence="11 12">
    <name type="scientific">Frankia torreyi</name>
    <dbReference type="NCBI Taxonomy" id="1856"/>
    <lineage>
        <taxon>Bacteria</taxon>
        <taxon>Bacillati</taxon>
        <taxon>Actinomycetota</taxon>
        <taxon>Actinomycetes</taxon>
        <taxon>Frankiales</taxon>
        <taxon>Frankiaceae</taxon>
        <taxon>Frankia</taxon>
    </lineage>
</organism>
<protein>
    <submittedName>
        <fullName evidence="11">Exonuclease III</fullName>
    </submittedName>
</protein>
<dbReference type="OrthoDB" id="9787701at2"/>
<evidence type="ECO:0000256" key="3">
    <source>
        <dbReference type="ARBA" id="ARBA00022722"/>
    </source>
</evidence>
<feature type="domain" description="Endonuclease/exonuclease/phosphatase" evidence="10">
    <location>
        <begin position="72"/>
        <end position="343"/>
    </location>
</feature>
<proteinExistence type="predicted"/>
<dbReference type="GO" id="GO:0070260">
    <property type="term" value="F:5'-tyrosyl-DNA phosphodiesterase activity"/>
    <property type="evidence" value="ECO:0007669"/>
    <property type="project" value="TreeGrafter"/>
</dbReference>
<dbReference type="AlphaFoldDB" id="A0A0D8BMF4"/>
<dbReference type="SUPFAM" id="SSF56219">
    <property type="entry name" value="DNase I-like"/>
    <property type="match status" value="1"/>
</dbReference>
<reference evidence="11 12" key="2">
    <citation type="journal article" date="2016" name="Genome Announc.">
        <title>Permanent Draft Genome Sequences for Two Variants of Frankia sp. Strain CpI1, the First Frankia Strain Isolated from Root Nodules of Comptonia peregrina.</title>
        <authorList>
            <person name="Oshone R."/>
            <person name="Hurst S.G.IV."/>
            <person name="Abebe-Akele F."/>
            <person name="Simpson S."/>
            <person name="Morris K."/>
            <person name="Thomas W.K."/>
            <person name="Tisa L.S."/>
        </authorList>
    </citation>
    <scope>NUCLEOTIDE SEQUENCE [LARGE SCALE GENOMIC DNA]</scope>
    <source>
        <strain evidence="12">CpI1-S</strain>
    </source>
</reference>
<evidence type="ECO:0000256" key="1">
    <source>
        <dbReference type="ARBA" id="ARBA00001936"/>
    </source>
</evidence>
<keyword evidence="9" id="KW-0732">Signal</keyword>
<comment type="cofactor">
    <cofactor evidence="1">
        <name>Mn(2+)</name>
        <dbReference type="ChEBI" id="CHEBI:29035"/>
    </cofactor>
</comment>
<accession>A0A0D8BMF4</accession>
<evidence type="ECO:0000256" key="9">
    <source>
        <dbReference type="SAM" id="SignalP"/>
    </source>
</evidence>
<evidence type="ECO:0000256" key="6">
    <source>
        <dbReference type="ARBA" id="ARBA00022801"/>
    </source>
</evidence>
<evidence type="ECO:0000256" key="5">
    <source>
        <dbReference type="ARBA" id="ARBA00022763"/>
    </source>
</evidence>
<comment type="caution">
    <text evidence="11">The sequence shown here is derived from an EMBL/GenBank/DDBJ whole genome shotgun (WGS) entry which is preliminary data.</text>
</comment>
<name>A0A0D8BMF4_9ACTN</name>
<keyword evidence="8" id="KW-0234">DNA repair</keyword>
<dbReference type="GO" id="GO:0006302">
    <property type="term" value="P:double-strand break repair"/>
    <property type="evidence" value="ECO:0007669"/>
    <property type="project" value="TreeGrafter"/>
</dbReference>
<evidence type="ECO:0000256" key="7">
    <source>
        <dbReference type="ARBA" id="ARBA00022842"/>
    </source>
</evidence>
<dbReference type="EMBL" id="JYFN01000002">
    <property type="protein sequence ID" value="KJE25316.1"/>
    <property type="molecule type" value="Genomic_DNA"/>
</dbReference>
<keyword evidence="12" id="KW-1185">Reference proteome</keyword>
<keyword evidence="6" id="KW-0378">Hydrolase</keyword>
<keyword evidence="11" id="KW-0269">Exonuclease</keyword>
<reference evidence="12" key="1">
    <citation type="submission" date="2015-02" db="EMBL/GenBank/DDBJ databases">
        <title>Draft Genome of Frankia sp. CpI1-S.</title>
        <authorList>
            <person name="Oshone R.T."/>
            <person name="Ngom M."/>
            <person name="Ghodhbane-Gtari F."/>
            <person name="Gtari M."/>
            <person name="Morris K."/>
            <person name="Thomas K."/>
            <person name="Sen A."/>
            <person name="Tisa L.S."/>
        </authorList>
    </citation>
    <scope>NUCLEOTIDE SEQUENCE [LARGE SCALE GENOMIC DNA]</scope>
    <source>
        <strain evidence="12">CpI1-S</strain>
    </source>
</reference>
<keyword evidence="5" id="KW-0227">DNA damage</keyword>
<dbReference type="PATRIC" id="fig|1502723.3.peg.497"/>
<dbReference type="InterPro" id="IPR036691">
    <property type="entry name" value="Endo/exonu/phosph_ase_sf"/>
</dbReference>
<evidence type="ECO:0000313" key="12">
    <source>
        <dbReference type="Proteomes" id="UP000032545"/>
    </source>
</evidence>
<dbReference type="GO" id="GO:0005737">
    <property type="term" value="C:cytoplasm"/>
    <property type="evidence" value="ECO:0007669"/>
    <property type="project" value="TreeGrafter"/>
</dbReference>